<organism evidence="1 2">
    <name type="scientific">Pandoravirus dulcis</name>
    <dbReference type="NCBI Taxonomy" id="1349409"/>
    <lineage>
        <taxon>Viruses</taxon>
        <taxon>Pandoravirus</taxon>
    </lineage>
</organism>
<dbReference type="Gene3D" id="1.25.40.20">
    <property type="entry name" value="Ankyrin repeat-containing domain"/>
    <property type="match status" value="1"/>
</dbReference>
<dbReference type="PANTHER" id="PTHR46586">
    <property type="entry name" value="ANKYRIN REPEAT-CONTAINING PROTEIN"/>
    <property type="match status" value="1"/>
</dbReference>
<gene>
    <name evidence="1" type="ORF">pdul_cds_678</name>
</gene>
<accession>S4VY58</accession>
<evidence type="ECO:0000313" key="1">
    <source>
        <dbReference type="EMBL" id="AGO82829.1"/>
    </source>
</evidence>
<dbReference type="InterPro" id="IPR036770">
    <property type="entry name" value="Ankyrin_rpt-contain_sf"/>
</dbReference>
<name>S4VY58_9VIRU</name>
<dbReference type="InterPro" id="IPR052050">
    <property type="entry name" value="SecEffector_AnkRepeat"/>
</dbReference>
<dbReference type="EMBL" id="KC977570">
    <property type="protein sequence ID" value="AGO82829.1"/>
    <property type="molecule type" value="Genomic_DNA"/>
</dbReference>
<dbReference type="PANTHER" id="PTHR46586:SF3">
    <property type="entry name" value="ANKYRIN REPEAT-CONTAINING PROTEIN"/>
    <property type="match status" value="1"/>
</dbReference>
<reference evidence="1 2" key="1">
    <citation type="journal article" date="2013" name="Science">
        <title>Pandoraviruses: amoeba viruses with genomes up to 2.5 Mb reaching that of parasitic eukaryotes.</title>
        <authorList>
            <person name="Philippe N."/>
            <person name="Legendre M."/>
            <person name="Doutre G."/>
            <person name="Coute Y."/>
            <person name="Poirot O."/>
            <person name="Lescot M."/>
            <person name="Arslan D."/>
            <person name="Seltzer V."/>
            <person name="Bertaux L."/>
            <person name="Bruley C."/>
            <person name="Garin J."/>
            <person name="Claverie J.M."/>
            <person name="Abergel C."/>
        </authorList>
    </citation>
    <scope>NUCLEOTIDE SEQUENCE [LARGE SCALE GENOMIC DNA]</scope>
    <source>
        <strain evidence="1">Melbourne</strain>
    </source>
</reference>
<protein>
    <submittedName>
        <fullName evidence="1">Ankyrin repeat domain containing protein</fullName>
    </submittedName>
</protein>
<evidence type="ECO:0000313" key="2">
    <source>
        <dbReference type="Proteomes" id="UP000201566"/>
    </source>
</evidence>
<proteinExistence type="predicted"/>
<sequence length="363" mass="40057">METLPVEMVDRVLDFVGPLPHARAVCRQWHMLVAMQEERRPQFRLSAAAYMGLLGEHGERSAIEWARSSGCPWDASACAGAAKAGHLDLLRWLRRNGCPWDALTYGWALAKGHTEMISWLRDAGCPKQDGDMWKAAISGGHTEVVDYLGAHTSVPHGSCCWAAASGHIDILQWVKSRGAQCAFPQCCSGAAGQKGHTHVLDWLRDRGEVCRSTAMVAAAWQGRLDVIQWGVARGMAPSGLVGHAARAGHQHIIEWLRSRGEEWSAGITDDAAAFSHFDLLKWLYAQGCQLSTTTFYEAAGAGRLPILEWLRDRRCPLVVEECMEEAATPEAHTLIASCEHLDAHRTKVYLRTVDDNDDPPFFP</sequence>
<dbReference type="KEGG" id="vg:16512731"/>
<dbReference type="SUPFAM" id="SSF48403">
    <property type="entry name" value="Ankyrin repeat"/>
    <property type="match status" value="1"/>
</dbReference>
<dbReference type="Proteomes" id="UP000201566">
    <property type="component" value="Segment"/>
</dbReference>
<dbReference type="RefSeq" id="YP_008319498.1">
    <property type="nucleotide sequence ID" value="NC_021858.1"/>
</dbReference>
<dbReference type="GeneID" id="16512731"/>